<proteinExistence type="predicted"/>
<dbReference type="InterPro" id="IPR021874">
    <property type="entry name" value="Phage_Mu_Gp27"/>
</dbReference>
<dbReference type="Proteomes" id="UP000028186">
    <property type="component" value="Chromosome I"/>
</dbReference>
<sequence length="195" mass="21471">MAKGRGRKSNIELLPQECSHIVIWAAEQLQANDRTQLDIYQEFVAKLEEILRDSRGELEFAIPSFSAFNRHSIKLDAYTRDMNETRQMASAIAGTYDAEESDDLTLIAAEAIKALIFQMMTAGKKQIDPKAVNELSSALHKATQAQNVSTARRQKVEKEFSAKASEAVKTVAKAKGLSADTAQEILSQILGVKTG</sequence>
<dbReference type="RefSeq" id="WP_038544052.1">
    <property type="nucleotide sequence ID" value="NZ_HG938355.1"/>
</dbReference>
<name>A0A068TBJ9_NEOGA</name>
<reference evidence="2" key="1">
    <citation type="journal article" date="2014" name="BMC Genomics">
        <title>Genome sequencing of two Neorhizobium galegae strains reveals a noeT gene responsible for the unusual acetylation of the nodulation factors.</title>
        <authorList>
            <person name="Osterman J."/>
            <person name="Marsh J."/>
            <person name="Laine P.K."/>
            <person name="Zeng Z."/>
            <person name="Alatalo E."/>
            <person name="Sullivan J.T."/>
            <person name="Young J.P."/>
            <person name="Thomas-Oates J."/>
            <person name="Paulin L."/>
            <person name="Lindstrom K."/>
        </authorList>
    </citation>
    <scope>NUCLEOTIDE SEQUENCE [LARGE SCALE GENOMIC DNA]</scope>
    <source>
        <strain evidence="2">HAMBI 1141</strain>
    </source>
</reference>
<organism evidence="1 2">
    <name type="scientific">Neorhizobium galegae bv. officinalis bv. officinalis str. HAMBI 1141</name>
    <dbReference type="NCBI Taxonomy" id="1028801"/>
    <lineage>
        <taxon>Bacteria</taxon>
        <taxon>Pseudomonadati</taxon>
        <taxon>Pseudomonadota</taxon>
        <taxon>Alphaproteobacteria</taxon>
        <taxon>Hyphomicrobiales</taxon>
        <taxon>Rhizobiaceae</taxon>
        <taxon>Rhizobium/Agrobacterium group</taxon>
        <taxon>Neorhizobium</taxon>
    </lineage>
</organism>
<dbReference type="AlphaFoldDB" id="A0A068TBJ9"/>
<evidence type="ECO:0000313" key="2">
    <source>
        <dbReference type="Proteomes" id="UP000028186"/>
    </source>
</evidence>
<dbReference type="Pfam" id="PF11985">
    <property type="entry name" value="Phage_Mu_Gp27"/>
    <property type="match status" value="1"/>
</dbReference>
<evidence type="ECO:0000313" key="1">
    <source>
        <dbReference type="EMBL" id="CDN54745.1"/>
    </source>
</evidence>
<dbReference type="KEGG" id="ngl:RG1141_CH24070"/>
<dbReference type="PATRIC" id="fig|1028801.3.peg.2445"/>
<dbReference type="eggNOG" id="ENOG5032UAT">
    <property type="taxonomic scope" value="Bacteria"/>
</dbReference>
<gene>
    <name evidence="1" type="primary">gp27</name>
    <name evidence="1" type="ORF">RG1141_CH24070</name>
</gene>
<dbReference type="EMBL" id="HG938355">
    <property type="protein sequence ID" value="CDN54745.1"/>
    <property type="molecule type" value="Genomic_DNA"/>
</dbReference>
<protein>
    <submittedName>
        <fullName evidence="1">Mu-like phage Gp27</fullName>
    </submittedName>
</protein>
<dbReference type="HOGENOM" id="CLU_120444_0_0_5"/>
<accession>A0A068TBJ9</accession>